<feature type="region of interest" description="Disordered" evidence="1">
    <location>
        <begin position="1"/>
        <end position="32"/>
    </location>
</feature>
<feature type="domain" description="Amidase" evidence="2">
    <location>
        <begin position="17"/>
        <end position="375"/>
    </location>
</feature>
<evidence type="ECO:0000313" key="3">
    <source>
        <dbReference type="EMBL" id="CAE7128941.1"/>
    </source>
</evidence>
<evidence type="ECO:0000256" key="1">
    <source>
        <dbReference type="SAM" id="MobiDB-lite"/>
    </source>
</evidence>
<proteinExistence type="predicted"/>
<reference evidence="3" key="1">
    <citation type="submission" date="2021-01" db="EMBL/GenBank/DDBJ databases">
        <authorList>
            <person name="Kaushik A."/>
        </authorList>
    </citation>
    <scope>NUCLEOTIDE SEQUENCE</scope>
    <source>
        <strain evidence="3">AG5</strain>
    </source>
</reference>
<dbReference type="Proteomes" id="UP000663827">
    <property type="component" value="Unassembled WGS sequence"/>
</dbReference>
<dbReference type="InterPro" id="IPR023631">
    <property type="entry name" value="Amidase_dom"/>
</dbReference>
<dbReference type="PANTHER" id="PTHR42678:SF34">
    <property type="entry name" value="OS04G0183300 PROTEIN"/>
    <property type="match status" value="1"/>
</dbReference>
<accession>A0A8H3DVR9</accession>
<organism evidence="3 4">
    <name type="scientific">Rhizoctonia solani</name>
    <dbReference type="NCBI Taxonomy" id="456999"/>
    <lineage>
        <taxon>Eukaryota</taxon>
        <taxon>Fungi</taxon>
        <taxon>Dikarya</taxon>
        <taxon>Basidiomycota</taxon>
        <taxon>Agaricomycotina</taxon>
        <taxon>Agaricomycetes</taxon>
        <taxon>Cantharellales</taxon>
        <taxon>Ceratobasidiaceae</taxon>
        <taxon>Rhizoctonia</taxon>
    </lineage>
</organism>
<dbReference type="PANTHER" id="PTHR42678">
    <property type="entry name" value="AMIDASE"/>
    <property type="match status" value="1"/>
</dbReference>
<dbReference type="Pfam" id="PF01425">
    <property type="entry name" value="Amidase"/>
    <property type="match status" value="1"/>
</dbReference>
<dbReference type="InterPro" id="IPR036928">
    <property type="entry name" value="AS_sf"/>
</dbReference>
<comment type="caution">
    <text evidence="3">The sequence shown here is derived from an EMBL/GenBank/DDBJ whole genome shotgun (WGS) entry which is preliminary data.</text>
</comment>
<protein>
    <recommendedName>
        <fullName evidence="2">Amidase domain-containing protein</fullName>
    </recommendedName>
</protein>
<feature type="non-terminal residue" evidence="3">
    <location>
        <position position="420"/>
    </location>
</feature>
<dbReference type="SUPFAM" id="SSF75304">
    <property type="entry name" value="Amidase signature (AS) enzymes"/>
    <property type="match status" value="1"/>
</dbReference>
<evidence type="ECO:0000313" key="4">
    <source>
        <dbReference type="Proteomes" id="UP000663827"/>
    </source>
</evidence>
<evidence type="ECO:0000259" key="2">
    <source>
        <dbReference type="Pfam" id="PF01425"/>
    </source>
</evidence>
<name>A0A8H3DVR9_9AGAM</name>
<dbReference type="AlphaFoldDB" id="A0A8H3DVR9"/>
<sequence>SEWSQARGLTPTGWSGRGGQTTNPYYPGSNPCGSSSGSGVAAAIGLAAASLGTETDGSIICPSSFNNLVGIKPTVGLTSRAGVIPISTHQDTVGPIARSVADAAMILTIIAGQDARDNFTSTSPSPVPNYTQFLDAQAIKGKRFGVPRKVFMNHTLTKTHQSVHVEFERALDRIKKLGGIVVDPTDFPSAEEMLHSRELFTGRVQFKVGLNTYIKNLVHVPTNVSSMADVIAFNDAHKDLEEPDGYEDQSTLVVAEATTGFNATYHKALRQNYILGRDRGIDAALETHHLDALLLPSDGELNAKPIGASWIYRTGYTTMPAAIAGYPIVTVPLGFHPADTRPLPETQAPHETLYPAPGMPFGLSFLGTAYTEPSLIAFAYAYEQHTLTRLERRAYKEAVPTIQLKDIVGIRGGDSIVFQG</sequence>
<dbReference type="EMBL" id="CAJNJQ010001252">
    <property type="protein sequence ID" value="CAE7128941.1"/>
    <property type="molecule type" value="Genomic_DNA"/>
</dbReference>
<gene>
    <name evidence="3" type="ORF">RDB_LOCUS62374</name>
</gene>
<dbReference type="Gene3D" id="3.90.1300.10">
    <property type="entry name" value="Amidase signature (AS) domain"/>
    <property type="match status" value="1"/>
</dbReference>